<dbReference type="PRINTS" id="PR00423">
    <property type="entry name" value="CELLDVISFTSZ"/>
</dbReference>
<reference evidence="4" key="1">
    <citation type="submission" date="2021-01" db="EMBL/GenBank/DDBJ databases">
        <authorList>
            <person name="Corre E."/>
            <person name="Pelletier E."/>
            <person name="Niang G."/>
            <person name="Scheremetjew M."/>
            <person name="Finn R."/>
            <person name="Kale V."/>
            <person name="Holt S."/>
            <person name="Cochrane G."/>
            <person name="Meng A."/>
            <person name="Brown T."/>
            <person name="Cohen L."/>
        </authorList>
    </citation>
    <scope>NUCLEOTIDE SEQUENCE</scope>
    <source>
        <strain evidence="4">Isolate 1302-5</strain>
    </source>
</reference>
<keyword evidence="1" id="KW-0547">Nucleotide-binding</keyword>
<sequence>MRAYGGSLMSWTRLSLYRIRICLSWQPIRPHLLMPVRIAGFVLRGSFLFLCIFSLKLSNSLDFCEISTYAVAMADDVLLAGVKSITDLMTTPGLINLDFADVQSVMHGMGNAMLGTGQACLEDEDVRADEDRASIAAERALTNPLLGDDVDVGSAKGMLVNITGGRDMTLFEVDRAAQLVTERVRDPDANIIFGSAYDEGLEGCIRVSVVATGIEKMEEEGGGSSADNQD</sequence>
<dbReference type="InterPro" id="IPR018316">
    <property type="entry name" value="Tubulin/FtsZ_2-layer-sand-dom"/>
</dbReference>
<dbReference type="Pfam" id="PF12327">
    <property type="entry name" value="FtsZ_C"/>
    <property type="match status" value="1"/>
</dbReference>
<dbReference type="GO" id="GO:0005525">
    <property type="term" value="F:GTP binding"/>
    <property type="evidence" value="ECO:0007669"/>
    <property type="project" value="UniProtKB-KW"/>
</dbReference>
<gene>
    <name evidence="4" type="ORF">OAUR00152_LOCUS42672</name>
</gene>
<proteinExistence type="predicted"/>
<keyword evidence="2" id="KW-0342">GTP-binding</keyword>
<dbReference type="InterPro" id="IPR045061">
    <property type="entry name" value="FtsZ/CetZ"/>
</dbReference>
<dbReference type="GO" id="GO:0051301">
    <property type="term" value="P:cell division"/>
    <property type="evidence" value="ECO:0007669"/>
    <property type="project" value="TreeGrafter"/>
</dbReference>
<dbReference type="AlphaFoldDB" id="A0A7S4KBY3"/>
<dbReference type="GO" id="GO:0003924">
    <property type="term" value="F:GTPase activity"/>
    <property type="evidence" value="ECO:0007669"/>
    <property type="project" value="InterPro"/>
</dbReference>
<dbReference type="SUPFAM" id="SSF55307">
    <property type="entry name" value="Tubulin C-terminal domain-like"/>
    <property type="match status" value="1"/>
</dbReference>
<protein>
    <recommendedName>
        <fullName evidence="3">Tubulin/FtsZ 2-layer sandwich domain-containing protein</fullName>
    </recommendedName>
</protein>
<dbReference type="InterPro" id="IPR003008">
    <property type="entry name" value="Tubulin_FtsZ_GTPase"/>
</dbReference>
<dbReference type="GO" id="GO:0005737">
    <property type="term" value="C:cytoplasm"/>
    <property type="evidence" value="ECO:0007669"/>
    <property type="project" value="TreeGrafter"/>
</dbReference>
<dbReference type="PANTHER" id="PTHR30314">
    <property type="entry name" value="CELL DIVISION PROTEIN FTSZ-RELATED"/>
    <property type="match status" value="1"/>
</dbReference>
<dbReference type="PANTHER" id="PTHR30314:SF3">
    <property type="entry name" value="MITOCHONDRIAL DIVISION PROTEIN FSZA"/>
    <property type="match status" value="1"/>
</dbReference>
<dbReference type="InterPro" id="IPR037103">
    <property type="entry name" value="Tubulin/FtsZ-like_C"/>
</dbReference>
<evidence type="ECO:0000256" key="2">
    <source>
        <dbReference type="ARBA" id="ARBA00023134"/>
    </source>
</evidence>
<dbReference type="GO" id="GO:0032153">
    <property type="term" value="C:cell division site"/>
    <property type="evidence" value="ECO:0007669"/>
    <property type="project" value="TreeGrafter"/>
</dbReference>
<evidence type="ECO:0000256" key="1">
    <source>
        <dbReference type="ARBA" id="ARBA00022741"/>
    </source>
</evidence>
<evidence type="ECO:0000259" key="3">
    <source>
        <dbReference type="SMART" id="SM00865"/>
    </source>
</evidence>
<dbReference type="InterPro" id="IPR008280">
    <property type="entry name" value="Tub_FtsZ_C"/>
</dbReference>
<dbReference type="SMART" id="SM00865">
    <property type="entry name" value="Tubulin_C"/>
    <property type="match status" value="1"/>
</dbReference>
<organism evidence="4">
    <name type="scientific">Odontella aurita</name>
    <dbReference type="NCBI Taxonomy" id="265563"/>
    <lineage>
        <taxon>Eukaryota</taxon>
        <taxon>Sar</taxon>
        <taxon>Stramenopiles</taxon>
        <taxon>Ochrophyta</taxon>
        <taxon>Bacillariophyta</taxon>
        <taxon>Mediophyceae</taxon>
        <taxon>Biddulphiophycidae</taxon>
        <taxon>Eupodiscales</taxon>
        <taxon>Odontellaceae</taxon>
        <taxon>Odontella</taxon>
    </lineage>
</organism>
<evidence type="ECO:0000313" key="4">
    <source>
        <dbReference type="EMBL" id="CAE2290118.1"/>
    </source>
</evidence>
<dbReference type="EMBL" id="HBKQ01062582">
    <property type="protein sequence ID" value="CAE2290118.1"/>
    <property type="molecule type" value="Transcribed_RNA"/>
</dbReference>
<feature type="domain" description="Tubulin/FtsZ 2-layer sandwich" evidence="3">
    <location>
        <begin position="95"/>
        <end position="223"/>
    </location>
</feature>
<dbReference type="InterPro" id="IPR024757">
    <property type="entry name" value="FtsZ_C"/>
</dbReference>
<accession>A0A7S4KBY3</accession>
<name>A0A7S4KBY3_9STRA</name>
<dbReference type="Gene3D" id="3.30.1330.20">
    <property type="entry name" value="Tubulin/FtsZ, C-terminal domain"/>
    <property type="match status" value="1"/>
</dbReference>